<evidence type="ECO:0000313" key="3">
    <source>
        <dbReference type="EMBL" id="OGG95143.1"/>
    </source>
</evidence>
<dbReference type="PROSITE" id="PS51832">
    <property type="entry name" value="HD_GYP"/>
    <property type="match status" value="1"/>
</dbReference>
<reference evidence="3 4" key="1">
    <citation type="journal article" date="2016" name="Nat. Commun.">
        <title>Thousands of microbial genomes shed light on interconnected biogeochemical processes in an aquifer system.</title>
        <authorList>
            <person name="Anantharaman K."/>
            <person name="Brown C.T."/>
            <person name="Hug L.A."/>
            <person name="Sharon I."/>
            <person name="Castelle C.J."/>
            <person name="Probst A.J."/>
            <person name="Thomas B.C."/>
            <person name="Singh A."/>
            <person name="Wilkins M.J."/>
            <person name="Karaoz U."/>
            <person name="Brodie E.L."/>
            <person name="Williams K.H."/>
            <person name="Hubbard S.S."/>
            <person name="Banfield J.F."/>
        </authorList>
    </citation>
    <scope>NUCLEOTIDE SEQUENCE [LARGE SCALE GENOMIC DNA]</scope>
</reference>
<protein>
    <submittedName>
        <fullName evidence="3">Uncharacterized protein</fullName>
    </submittedName>
</protein>
<dbReference type="PANTHER" id="PTHR43155:SF1">
    <property type="entry name" value="3'3'-CGAMP-SPECIFIC PHOSPHODIESTERASE 1"/>
    <property type="match status" value="1"/>
</dbReference>
<dbReference type="GO" id="GO:0009214">
    <property type="term" value="P:cyclic nucleotide catabolic process"/>
    <property type="evidence" value="ECO:0007669"/>
    <property type="project" value="TreeGrafter"/>
</dbReference>
<feature type="domain" description="HD-GYP" evidence="2">
    <location>
        <begin position="211"/>
        <end position="403"/>
    </location>
</feature>
<dbReference type="GO" id="GO:0004112">
    <property type="term" value="F:cyclic-nucleotide phosphodiesterase activity"/>
    <property type="evidence" value="ECO:0007669"/>
    <property type="project" value="TreeGrafter"/>
</dbReference>
<dbReference type="InterPro" id="IPR006674">
    <property type="entry name" value="HD_domain"/>
</dbReference>
<dbReference type="STRING" id="1817772.A2527_08200"/>
<dbReference type="Gene3D" id="1.10.3210.10">
    <property type="entry name" value="Hypothetical protein af1432"/>
    <property type="match status" value="2"/>
</dbReference>
<evidence type="ECO:0000259" key="1">
    <source>
        <dbReference type="PROSITE" id="PS51831"/>
    </source>
</evidence>
<dbReference type="PROSITE" id="PS51831">
    <property type="entry name" value="HD"/>
    <property type="match status" value="1"/>
</dbReference>
<sequence length="403" mass="45493">MNTKIDLHQTVLALSEALDLVGVDGLQHGKRVAYMMVQGCSGLPPILNETEMFQLGMLHDIGVSSTETHQYLVKHLAWEGAEEHCDVGFHRLMRFAPLVKLAPYVLHHHTRWDEYPSLGVPPDVALIANWVFLTDRVDVMAAGHYAHDILEKKEEIIAKVGYLKGRYFAPELVELFLRLSGNDAFWLDQEPRHLVQFLQNEVARLPLVDISYKELKSLAQIFAEIVDTKSQFTHEHSLGVARLAKYLAVQFKVDSENIERIEIAGLLHDLGKLQTPDEILDKPGPLDEGERARLNHHSYETFQILHKITGLEDVANWAALHHESPNGKGYPFQRKGGDLPIEARIIAVADVFQALVQNRPYRVGLPDSKVRQIILDFAATGKLDSEIASWVAERVEICRPLAQ</sequence>
<dbReference type="InterPro" id="IPR037522">
    <property type="entry name" value="HD_GYP_dom"/>
</dbReference>
<dbReference type="AlphaFoldDB" id="A0A1F6GAL6"/>
<dbReference type="EMBL" id="MFNE01000026">
    <property type="protein sequence ID" value="OGG95143.1"/>
    <property type="molecule type" value="Genomic_DNA"/>
</dbReference>
<gene>
    <name evidence="3" type="ORF">A2527_08200</name>
</gene>
<dbReference type="CDD" id="cd00077">
    <property type="entry name" value="HDc"/>
    <property type="match status" value="1"/>
</dbReference>
<evidence type="ECO:0000313" key="4">
    <source>
        <dbReference type="Proteomes" id="UP000178449"/>
    </source>
</evidence>
<dbReference type="Pfam" id="PF13487">
    <property type="entry name" value="HD_5"/>
    <property type="match status" value="1"/>
</dbReference>
<organism evidence="3 4">
    <name type="scientific">Candidatus Lambdaproteobacteria bacterium RIFOXYD2_FULL_50_16</name>
    <dbReference type="NCBI Taxonomy" id="1817772"/>
    <lineage>
        <taxon>Bacteria</taxon>
        <taxon>Pseudomonadati</taxon>
        <taxon>Pseudomonadota</taxon>
        <taxon>Candidatus Lambdaproteobacteria</taxon>
    </lineage>
</organism>
<dbReference type="InterPro" id="IPR006675">
    <property type="entry name" value="HDIG_dom"/>
</dbReference>
<accession>A0A1F6GAL6</accession>
<name>A0A1F6GAL6_9PROT</name>
<dbReference type="NCBIfam" id="TIGR00277">
    <property type="entry name" value="HDIG"/>
    <property type="match status" value="1"/>
</dbReference>
<dbReference type="PANTHER" id="PTHR43155">
    <property type="entry name" value="CYCLIC DI-GMP PHOSPHODIESTERASE PA4108-RELATED"/>
    <property type="match status" value="1"/>
</dbReference>
<dbReference type="SMART" id="SM00471">
    <property type="entry name" value="HDc"/>
    <property type="match status" value="2"/>
</dbReference>
<feature type="domain" description="HD" evidence="1">
    <location>
        <begin position="233"/>
        <end position="355"/>
    </location>
</feature>
<comment type="caution">
    <text evidence="3">The sequence shown here is derived from an EMBL/GenBank/DDBJ whole genome shotgun (WGS) entry which is preliminary data.</text>
</comment>
<dbReference type="SUPFAM" id="SSF109604">
    <property type="entry name" value="HD-domain/PDEase-like"/>
    <property type="match status" value="2"/>
</dbReference>
<dbReference type="Proteomes" id="UP000178449">
    <property type="component" value="Unassembled WGS sequence"/>
</dbReference>
<evidence type="ECO:0000259" key="2">
    <source>
        <dbReference type="PROSITE" id="PS51832"/>
    </source>
</evidence>
<dbReference type="InterPro" id="IPR003607">
    <property type="entry name" value="HD/PDEase_dom"/>
</dbReference>
<proteinExistence type="predicted"/>